<protein>
    <submittedName>
        <fullName evidence="6">ATP-binding cassette domain-containing protein</fullName>
    </submittedName>
</protein>
<dbReference type="PROSITE" id="PS50893">
    <property type="entry name" value="ABC_TRANSPORTER_2"/>
    <property type="match status" value="2"/>
</dbReference>
<dbReference type="SMART" id="SM00382">
    <property type="entry name" value="AAA"/>
    <property type="match status" value="2"/>
</dbReference>
<dbReference type="Pfam" id="PF00005">
    <property type="entry name" value="ABC_tran"/>
    <property type="match status" value="2"/>
</dbReference>
<evidence type="ECO:0000313" key="6">
    <source>
        <dbReference type="EMBL" id="MCZ4553724.1"/>
    </source>
</evidence>
<gene>
    <name evidence="6" type="ORF">O4213_27295</name>
</gene>
<dbReference type="EMBL" id="JAPWIE010000012">
    <property type="protein sequence ID" value="MCZ4553724.1"/>
    <property type="molecule type" value="Genomic_DNA"/>
</dbReference>
<keyword evidence="2" id="KW-0547">Nucleotide-binding</keyword>
<dbReference type="Proteomes" id="UP001067235">
    <property type="component" value="Unassembled WGS sequence"/>
</dbReference>
<keyword evidence="4" id="KW-0175">Coiled coil</keyword>
<comment type="caution">
    <text evidence="6">The sequence shown here is derived from an EMBL/GenBank/DDBJ whole genome shotgun (WGS) entry which is preliminary data.</text>
</comment>
<name>A0ABT4N364_GORRU</name>
<dbReference type="PANTHER" id="PTHR19211:SF6">
    <property type="entry name" value="BLL7188 PROTEIN"/>
    <property type="match status" value="1"/>
</dbReference>
<evidence type="ECO:0000256" key="4">
    <source>
        <dbReference type="SAM" id="Coils"/>
    </source>
</evidence>
<dbReference type="InterPro" id="IPR003439">
    <property type="entry name" value="ABC_transporter-like_ATP-bd"/>
</dbReference>
<sequence>MRPYSESSILLRDLGFDWPDGTTALHGITATIGTGRTGLIGANGTGKSTLLRVLAGELTPTSGAVTTIGDTAYLPQTLSLRVDWTVADLLGVRAQLDALAAIESGSTDAVHYDVIGDHWDVDARAAQVLSEAGLAGITLDRNVDTLSGGEAMLVAISGLRLAGAAISLLDEPTNNLDRGARERLYTMLDHWPGTLVVVSHDTALLELMDTTAELREGELVVFGGPLTAYHDHVEQLQRAAQRDLRAAEQVLKTERRQRIEAETKIARSTKSGKAKAENLPKILVGKRKNNAEVSAGRTRTEADARIRDARRAVEDAAELIREDKQIRISLPDPDVPNSRRLAEIHFGDDIVVLQGPERVALTGPNGSGKTTLLTTLWRSEPPADGPYAIAQTDRIGYLAQRLDGLDDDASALENLRAALPATDPHEIRAKLAQFLLRGAAVDKQVGVLSGGERFRVALATLLLAAPPAQLLVLDEPTNNLDMASVDQLIEALAGYRGGLLVVSHDEQFLRRLDVTRELHLADGQLTITEAPRLS</sequence>
<dbReference type="PANTHER" id="PTHR19211">
    <property type="entry name" value="ATP-BINDING TRANSPORT PROTEIN-RELATED"/>
    <property type="match status" value="1"/>
</dbReference>
<proteinExistence type="predicted"/>
<dbReference type="RefSeq" id="WP_301574429.1">
    <property type="nucleotide sequence ID" value="NZ_JAPWIE010000012.1"/>
</dbReference>
<keyword evidence="3 6" id="KW-0067">ATP-binding</keyword>
<dbReference type="SUPFAM" id="SSF52540">
    <property type="entry name" value="P-loop containing nucleoside triphosphate hydrolases"/>
    <property type="match status" value="2"/>
</dbReference>
<dbReference type="InterPro" id="IPR027417">
    <property type="entry name" value="P-loop_NTPase"/>
</dbReference>
<dbReference type="GO" id="GO:0005524">
    <property type="term" value="F:ATP binding"/>
    <property type="evidence" value="ECO:0007669"/>
    <property type="project" value="UniProtKB-KW"/>
</dbReference>
<keyword evidence="7" id="KW-1185">Reference proteome</keyword>
<feature type="coiled-coil region" evidence="4">
    <location>
        <begin position="237"/>
        <end position="264"/>
    </location>
</feature>
<feature type="domain" description="ABC transporter" evidence="5">
    <location>
        <begin position="330"/>
        <end position="533"/>
    </location>
</feature>
<dbReference type="InterPro" id="IPR003593">
    <property type="entry name" value="AAA+_ATPase"/>
</dbReference>
<dbReference type="InterPro" id="IPR050611">
    <property type="entry name" value="ABCF"/>
</dbReference>
<organism evidence="6 7">
    <name type="scientific">Gordonia rubripertincta</name>
    <name type="common">Rhodococcus corallinus</name>
    <dbReference type="NCBI Taxonomy" id="36822"/>
    <lineage>
        <taxon>Bacteria</taxon>
        <taxon>Bacillati</taxon>
        <taxon>Actinomycetota</taxon>
        <taxon>Actinomycetes</taxon>
        <taxon>Mycobacteriales</taxon>
        <taxon>Gordoniaceae</taxon>
        <taxon>Gordonia</taxon>
    </lineage>
</organism>
<evidence type="ECO:0000256" key="3">
    <source>
        <dbReference type="ARBA" id="ARBA00022840"/>
    </source>
</evidence>
<accession>A0ABT4N364</accession>
<evidence type="ECO:0000313" key="7">
    <source>
        <dbReference type="Proteomes" id="UP001067235"/>
    </source>
</evidence>
<evidence type="ECO:0000256" key="1">
    <source>
        <dbReference type="ARBA" id="ARBA00022737"/>
    </source>
</evidence>
<keyword evidence="1" id="KW-0677">Repeat</keyword>
<evidence type="ECO:0000256" key="2">
    <source>
        <dbReference type="ARBA" id="ARBA00022741"/>
    </source>
</evidence>
<evidence type="ECO:0000259" key="5">
    <source>
        <dbReference type="PROSITE" id="PS50893"/>
    </source>
</evidence>
<feature type="domain" description="ABC transporter" evidence="5">
    <location>
        <begin position="9"/>
        <end position="241"/>
    </location>
</feature>
<dbReference type="Gene3D" id="3.40.50.300">
    <property type="entry name" value="P-loop containing nucleotide triphosphate hydrolases"/>
    <property type="match status" value="2"/>
</dbReference>
<reference evidence="6" key="1">
    <citation type="submission" date="2022-12" db="EMBL/GenBank/DDBJ databases">
        <authorList>
            <person name="Krivoruchko A.V."/>
            <person name="Elkin A."/>
        </authorList>
    </citation>
    <scope>NUCLEOTIDE SEQUENCE</scope>
    <source>
        <strain evidence="6">IEGM 1388</strain>
    </source>
</reference>